<keyword evidence="4" id="KW-0540">Nuclease</keyword>
<dbReference type="OrthoDB" id="9792800at2"/>
<evidence type="ECO:0000313" key="6">
    <source>
        <dbReference type="Proteomes" id="UP000237771"/>
    </source>
</evidence>
<reference evidence="5" key="1">
    <citation type="submission" date="2016-11" db="EMBL/GenBank/DDBJ databases">
        <authorList>
            <person name="Varghese N."/>
            <person name="Submissions S."/>
        </authorList>
    </citation>
    <scope>NUCLEOTIDE SEQUENCE [LARGE SCALE GENOMIC DNA]</scope>
    <source>
        <strain evidence="5">DSM 19729</strain>
    </source>
</reference>
<dbReference type="SUPFAM" id="SSF52540">
    <property type="entry name" value="P-loop containing nucleoside triphosphate hydrolases"/>
    <property type="match status" value="1"/>
</dbReference>
<dbReference type="AlphaFoldDB" id="A0A1M5IK12"/>
<dbReference type="InterPro" id="IPR041685">
    <property type="entry name" value="AAA_GajA/Old/RecF-like"/>
</dbReference>
<accession>A0A1M5IK12</accession>
<sequence length="637" mass="71541">MKIETVHIKNFRSFKDDTIHFDDYTCLVGANGAGKSTVFTALQVFFRHYKDSKTDLSKLTEKDFHHCNTAEPIEITVTFTDLSEQAQEDLSNYARQGKLIVTAKAEFDAATQRAEIKQFGNRLGIDDFRIFFEKEKSAAKAPELNECYAQLQVNFPELPNAGSKEAKMTALKEYEAARPAECILIPSEDQFYGASKGANRLAPHIQWVFVSASKDVTEEGEENKTSALGTLLSRTVRAKVNFTERISEIRKEVGEQYSKLLDDEQNVLDDISASLKSKLSQWANPSISASVQWKKDADKAIKIEEPSAAIALGERGFEGELSRFGHGLQRSFMLALLQELSTTDDENAPTLILSIEEPELYQHPPQARHLAETLMDLAGLNTQVMLCSHSPLFIPKNSFEKIRIIREHGNPIETLSSSVSYQELSDYLTSIGSKPINNKGIVAKLFPYLSPSINEMFFCRVPVFVEGIEDIAYIKTYLELMGLSGQFRATGMHLINADKKSNIIEPAAVVKLLKINGFVIYDTDTDCKEIHQNDHKRDNKKLLTIQGHDAEDEFQAANIVKPNLWAWKTNLGKEVKSEIPNWNAFYTISCAEFGNAADLHKNPLVVARTLELAWEKEETSPNLIKLIETIIEFGTVK</sequence>
<keyword evidence="6" id="KW-1185">Reference proteome</keyword>
<dbReference type="InterPro" id="IPR027417">
    <property type="entry name" value="P-loop_NTPase"/>
</dbReference>
<gene>
    <name evidence="3" type="ORF">BC624_101269</name>
    <name evidence="4" type="ORF">SAMN05443373_101269</name>
</gene>
<keyword evidence="4" id="KW-0378">Hydrolase</keyword>
<dbReference type="InterPro" id="IPR051396">
    <property type="entry name" value="Bact_Antivir_Def_Nuclease"/>
</dbReference>
<dbReference type="Proteomes" id="UP000237771">
    <property type="component" value="Unassembled WGS sequence"/>
</dbReference>
<dbReference type="InterPro" id="IPR034139">
    <property type="entry name" value="TOPRIM_OLD"/>
</dbReference>
<dbReference type="RefSeq" id="WP_072938606.1">
    <property type="nucleotide sequence ID" value="NZ_FQWO01000001.1"/>
</dbReference>
<evidence type="ECO:0000313" key="4">
    <source>
        <dbReference type="EMBL" id="SHG28133.1"/>
    </source>
</evidence>
<feature type="domain" description="OLD protein-like TOPRIM" evidence="2">
    <location>
        <begin position="457"/>
        <end position="524"/>
    </location>
</feature>
<dbReference type="EMBL" id="FQWO01000001">
    <property type="protein sequence ID" value="SHG28133.1"/>
    <property type="molecule type" value="Genomic_DNA"/>
</dbReference>
<dbReference type="Pfam" id="PF20469">
    <property type="entry name" value="OLD-like_TOPRIM"/>
    <property type="match status" value="1"/>
</dbReference>
<reference evidence="3 6" key="3">
    <citation type="submission" date="2018-03" db="EMBL/GenBank/DDBJ databases">
        <title>Genomic Encyclopedia of Archaeal and Bacterial Type Strains, Phase II (KMG-II): from individual species to whole genera.</title>
        <authorList>
            <person name="Goeker M."/>
        </authorList>
    </citation>
    <scope>NUCLEOTIDE SEQUENCE [LARGE SCALE GENOMIC DNA]</scope>
    <source>
        <strain evidence="3 6">DSM 17797</strain>
    </source>
</reference>
<dbReference type="STRING" id="280093.SAMN05443373_101269"/>
<evidence type="ECO:0000313" key="5">
    <source>
        <dbReference type="Proteomes" id="UP000184384"/>
    </source>
</evidence>
<dbReference type="PANTHER" id="PTHR43581">
    <property type="entry name" value="ATP/GTP PHOSPHATASE"/>
    <property type="match status" value="1"/>
</dbReference>
<dbReference type="Pfam" id="PF13175">
    <property type="entry name" value="AAA_15"/>
    <property type="match status" value="1"/>
</dbReference>
<dbReference type="Proteomes" id="UP000184384">
    <property type="component" value="Unassembled WGS sequence"/>
</dbReference>
<organism evidence="4 5">
    <name type="scientific">Flavobacterium granuli</name>
    <dbReference type="NCBI Taxonomy" id="280093"/>
    <lineage>
        <taxon>Bacteria</taxon>
        <taxon>Pseudomonadati</taxon>
        <taxon>Bacteroidota</taxon>
        <taxon>Flavobacteriia</taxon>
        <taxon>Flavobacteriales</taxon>
        <taxon>Flavobacteriaceae</taxon>
        <taxon>Flavobacterium</taxon>
    </lineage>
</organism>
<name>A0A1M5IK12_9FLAO</name>
<dbReference type="Gene3D" id="3.40.50.300">
    <property type="entry name" value="P-loop containing nucleotide triphosphate hydrolases"/>
    <property type="match status" value="1"/>
</dbReference>
<dbReference type="GO" id="GO:0004519">
    <property type="term" value="F:endonuclease activity"/>
    <property type="evidence" value="ECO:0007669"/>
    <property type="project" value="UniProtKB-KW"/>
</dbReference>
<protein>
    <submittedName>
        <fullName evidence="3">ATP-dependent endonuclease of OLD family</fullName>
    </submittedName>
    <submittedName>
        <fullName evidence="4">Predicted ATP-dependent endonuclease of the OLD family, contains P-loop ATPase and TOPRIM domains</fullName>
    </submittedName>
</protein>
<dbReference type="PANTHER" id="PTHR43581:SF4">
    <property type="entry name" value="ATP_GTP PHOSPHATASE"/>
    <property type="match status" value="1"/>
</dbReference>
<feature type="domain" description="Endonuclease GajA/Old nuclease/RecF-like AAA" evidence="1">
    <location>
        <begin position="1"/>
        <end position="394"/>
    </location>
</feature>
<reference evidence="4" key="2">
    <citation type="submission" date="2016-11" db="EMBL/GenBank/DDBJ databases">
        <authorList>
            <person name="Jaros S."/>
            <person name="Januszkiewicz K."/>
            <person name="Wedrychowicz H."/>
        </authorList>
    </citation>
    <scope>NUCLEOTIDE SEQUENCE [LARGE SCALE GENOMIC DNA]</scope>
    <source>
        <strain evidence="4">DSM 19729</strain>
    </source>
</reference>
<evidence type="ECO:0000259" key="2">
    <source>
        <dbReference type="Pfam" id="PF20469"/>
    </source>
</evidence>
<proteinExistence type="predicted"/>
<keyword evidence="4" id="KW-0255">Endonuclease</keyword>
<evidence type="ECO:0000259" key="1">
    <source>
        <dbReference type="Pfam" id="PF13175"/>
    </source>
</evidence>
<dbReference type="EMBL" id="PVUB01000001">
    <property type="protein sequence ID" value="PRZ27984.1"/>
    <property type="molecule type" value="Genomic_DNA"/>
</dbReference>
<evidence type="ECO:0000313" key="3">
    <source>
        <dbReference type="EMBL" id="PRZ27984.1"/>
    </source>
</evidence>